<accession>A0AA41GA57</accession>
<reference evidence="1" key="1">
    <citation type="submission" date="2021-06" db="EMBL/GenBank/DDBJ databases">
        <title>New haloarchaea isolates fom saline soil.</title>
        <authorList>
            <person name="Duran-Viseras A."/>
            <person name="Sanchez-Porro C.S."/>
            <person name="Ventosa A."/>
        </authorList>
    </citation>
    <scope>NUCLEOTIDE SEQUENCE</scope>
    <source>
        <strain evidence="1">JCM 18369</strain>
    </source>
</reference>
<evidence type="ECO:0000313" key="1">
    <source>
        <dbReference type="EMBL" id="MBV0902977.1"/>
    </source>
</evidence>
<keyword evidence="2" id="KW-1185">Reference proteome</keyword>
<protein>
    <submittedName>
        <fullName evidence="1">Uncharacterized protein</fullName>
    </submittedName>
</protein>
<comment type="caution">
    <text evidence="1">The sequence shown here is derived from an EMBL/GenBank/DDBJ whole genome shotgun (WGS) entry which is preliminary data.</text>
</comment>
<gene>
    <name evidence="1" type="ORF">KTS37_14375</name>
</gene>
<dbReference type="Proteomes" id="UP001166304">
    <property type="component" value="Unassembled WGS sequence"/>
</dbReference>
<name>A0AA41GA57_9EURY</name>
<evidence type="ECO:0000313" key="2">
    <source>
        <dbReference type="Proteomes" id="UP001166304"/>
    </source>
</evidence>
<proteinExistence type="predicted"/>
<dbReference type="EMBL" id="JAHQXE010000004">
    <property type="protein sequence ID" value="MBV0902977.1"/>
    <property type="molecule type" value="Genomic_DNA"/>
</dbReference>
<dbReference type="RefSeq" id="WP_162415200.1">
    <property type="nucleotide sequence ID" value="NZ_JAHQXE010000004.1"/>
</dbReference>
<dbReference type="AlphaFoldDB" id="A0AA41GA57"/>
<organism evidence="1 2">
    <name type="scientific">Haloarcula salina</name>
    <dbReference type="NCBI Taxonomy" id="1429914"/>
    <lineage>
        <taxon>Archaea</taxon>
        <taxon>Methanobacteriati</taxon>
        <taxon>Methanobacteriota</taxon>
        <taxon>Stenosarchaea group</taxon>
        <taxon>Halobacteria</taxon>
        <taxon>Halobacteriales</taxon>
        <taxon>Haloarculaceae</taxon>
        <taxon>Haloarcula</taxon>
    </lineage>
</organism>
<sequence>MAVHSAQGDAGRAGGLPDVVPFELSYLSRLSWELGTRIVDDDESTALGTWTHADRRWEVSVHEVTSETALIRTRSPVGREQFYGAICTELRAAIESFETMPSWQQRGK</sequence>